<dbReference type="Pfam" id="PF18928">
    <property type="entry name" value="DUF5677"/>
    <property type="match status" value="1"/>
</dbReference>
<evidence type="ECO:0000313" key="1">
    <source>
        <dbReference type="EMBL" id="GIH89332.1"/>
    </source>
</evidence>
<organism evidence="1 2">
    <name type="scientific">Planobispora rosea</name>
    <dbReference type="NCBI Taxonomy" id="35762"/>
    <lineage>
        <taxon>Bacteria</taxon>
        <taxon>Bacillati</taxon>
        <taxon>Actinomycetota</taxon>
        <taxon>Actinomycetes</taxon>
        <taxon>Streptosporangiales</taxon>
        <taxon>Streptosporangiaceae</taxon>
        <taxon>Planobispora</taxon>
    </lineage>
</organism>
<comment type="caution">
    <text evidence="1">The sequence shown here is derived from an EMBL/GenBank/DDBJ whole genome shotgun (WGS) entry which is preliminary data.</text>
</comment>
<proteinExistence type="predicted"/>
<dbReference type="Proteomes" id="UP000655044">
    <property type="component" value="Unassembled WGS sequence"/>
</dbReference>
<dbReference type="AlphaFoldDB" id="A0A8J3S7E5"/>
<dbReference type="RefSeq" id="WP_189244225.1">
    <property type="nucleotide sequence ID" value="NZ_BMQP01000105.1"/>
</dbReference>
<evidence type="ECO:0000313" key="2">
    <source>
        <dbReference type="Proteomes" id="UP000655044"/>
    </source>
</evidence>
<dbReference type="InterPro" id="IPR043733">
    <property type="entry name" value="DUF5677"/>
</dbReference>
<gene>
    <name evidence="1" type="ORF">Pro02_77400</name>
</gene>
<reference evidence="1" key="1">
    <citation type="submission" date="2021-01" db="EMBL/GenBank/DDBJ databases">
        <title>Whole genome shotgun sequence of Planobispora rosea NBRC 15558.</title>
        <authorList>
            <person name="Komaki H."/>
            <person name="Tamura T."/>
        </authorList>
    </citation>
    <scope>NUCLEOTIDE SEQUENCE</scope>
    <source>
        <strain evidence="1">NBRC 15558</strain>
    </source>
</reference>
<keyword evidence="2" id="KW-1185">Reference proteome</keyword>
<dbReference type="EMBL" id="BOOI01000137">
    <property type="protein sequence ID" value="GIH89332.1"/>
    <property type="molecule type" value="Genomic_DNA"/>
</dbReference>
<name>A0A8J3S7E5_PLARO</name>
<protein>
    <submittedName>
        <fullName evidence="1">Uncharacterized protein</fullName>
    </submittedName>
</protein>
<accession>A0A8J3S7E5</accession>
<sequence>MNIESSEFMEIITNIANGIIIDKSRRREGISKSRAVLDAYSEFSFNAREIAPTWYAKGAPRAISQNRRRLAARQRTQRSVLKRFFKAFAHWEISLASSELINRSMSEIFWRRTSDPDGPERSSKLLGVADEFGGPALRLLLLTGMHARMITVSEEIILLLRNGFSDGAYGRMRTLYELVIKIFFLCNNEPQAGGFDLAERFYVAARIGVDASELDEVDENILEKARAQWGDNFFKGENNWAAPGIGIPQKSRITFRDIENAVESSHLRQLYLECNSAVHAGADQIIKAFTPRRIIYQTRGRLDSAATACVGTACTGFLLMGTMEIMKRISVDTHHWDLPLEATAFLFNINVSVEEFNQTSHKLGNIPLLP</sequence>